<proteinExistence type="inferred from homology"/>
<dbReference type="InterPro" id="IPR011990">
    <property type="entry name" value="TPR-like_helical_dom_sf"/>
</dbReference>
<gene>
    <name evidence="8" type="ORF">BECKMB1821G_GA0114241_100575</name>
    <name evidence="10" type="ORF">BECKMB1821H_GA0114242_100575</name>
    <name evidence="9" type="ORF">BECKMB1821I_GA0114274_100572</name>
</gene>
<keyword evidence="4" id="KW-1015">Disulfide bond</keyword>
<dbReference type="PROSITE" id="PS51352">
    <property type="entry name" value="THIOREDOXIN_2"/>
    <property type="match status" value="1"/>
</dbReference>
<dbReference type="Pfam" id="PF14559">
    <property type="entry name" value="TPR_19"/>
    <property type="match status" value="1"/>
</dbReference>
<keyword evidence="3" id="KW-0249">Electron transport</keyword>
<keyword evidence="5" id="KW-0676">Redox-active center</keyword>
<accession>A0A451B892</accession>
<dbReference type="InterPro" id="IPR005746">
    <property type="entry name" value="Thioredoxin"/>
</dbReference>
<sequence length="287" mass="32488">MDTSAFVFDVNEQDFSEVVIKNSHRVPVLVDFWAIWCAPCKMLAPVLIRLAEEFNGSFILAKINTDEQQQLAAQYHIRSIPTVKVFRDGIVVDEFTGAQSEGAIREILDRHVERESDRTRAEAMAMHEGGNTEKAIQLLRDTLASDLTNDRVSLDLAQLLMDKGRFTEAEEVLRVLPDKRQMDSDIIALRIRLKFSRIADDAQTATVLEDRIAKDPGDCEARYRLGAQKAIEGDYEAAMGHFLDIMRKDRVFLDDAGRKALVDVFTLIGETSPLVSRYRSLMSSMLY</sequence>
<dbReference type="Gene3D" id="1.25.40.10">
    <property type="entry name" value="Tetratricopeptide repeat domain"/>
    <property type="match status" value="2"/>
</dbReference>
<keyword evidence="2" id="KW-0813">Transport</keyword>
<reference evidence="10" key="1">
    <citation type="submission" date="2019-02" db="EMBL/GenBank/DDBJ databases">
        <authorList>
            <person name="Gruber-Vodicka R. H."/>
            <person name="Seah K. B. B."/>
        </authorList>
    </citation>
    <scope>NUCLEOTIDE SEQUENCE</scope>
    <source>
        <strain evidence="8">BECK_BZ197</strain>
        <strain evidence="10">BECK_BZ198</strain>
        <strain evidence="9">BECK_BZ199</strain>
    </source>
</reference>
<evidence type="ECO:0000313" key="8">
    <source>
        <dbReference type="EMBL" id="VFK23657.1"/>
    </source>
</evidence>
<dbReference type="GO" id="GO:0006950">
    <property type="term" value="P:response to stress"/>
    <property type="evidence" value="ECO:0007669"/>
    <property type="project" value="UniProtKB-ARBA"/>
</dbReference>
<dbReference type="PANTHER" id="PTHR45663">
    <property type="entry name" value="GEO12009P1"/>
    <property type="match status" value="1"/>
</dbReference>
<dbReference type="InterPro" id="IPR017937">
    <property type="entry name" value="Thioredoxin_CS"/>
</dbReference>
<evidence type="ECO:0000256" key="6">
    <source>
        <dbReference type="NCBIfam" id="TIGR01068"/>
    </source>
</evidence>
<dbReference type="PROSITE" id="PS00194">
    <property type="entry name" value="THIOREDOXIN_1"/>
    <property type="match status" value="1"/>
</dbReference>
<dbReference type="NCBIfam" id="TIGR01068">
    <property type="entry name" value="thioredoxin"/>
    <property type="match status" value="1"/>
</dbReference>
<name>A0A451B892_9GAMM</name>
<protein>
    <recommendedName>
        <fullName evidence="6">Thioredoxin</fullName>
    </recommendedName>
</protein>
<dbReference type="EMBL" id="CAADFO010000005">
    <property type="protein sequence ID" value="VFK23657.1"/>
    <property type="molecule type" value="Genomic_DNA"/>
</dbReference>
<dbReference type="FunFam" id="3.40.30.10:FF:000001">
    <property type="entry name" value="Thioredoxin"/>
    <property type="match status" value="1"/>
</dbReference>
<dbReference type="PANTHER" id="PTHR45663:SF11">
    <property type="entry name" value="GEO12009P1"/>
    <property type="match status" value="1"/>
</dbReference>
<dbReference type="Gene3D" id="3.40.30.10">
    <property type="entry name" value="Glutaredoxin"/>
    <property type="match status" value="1"/>
</dbReference>
<evidence type="ECO:0000313" key="9">
    <source>
        <dbReference type="EMBL" id="VFK27998.1"/>
    </source>
</evidence>
<dbReference type="SUPFAM" id="SSF52833">
    <property type="entry name" value="Thioredoxin-like"/>
    <property type="match status" value="1"/>
</dbReference>
<feature type="domain" description="Thioredoxin" evidence="7">
    <location>
        <begin position="1"/>
        <end position="113"/>
    </location>
</feature>
<evidence type="ECO:0000256" key="5">
    <source>
        <dbReference type="ARBA" id="ARBA00023284"/>
    </source>
</evidence>
<dbReference type="GO" id="GO:0015035">
    <property type="term" value="F:protein-disulfide reductase activity"/>
    <property type="evidence" value="ECO:0007669"/>
    <property type="project" value="UniProtKB-UniRule"/>
</dbReference>
<dbReference type="SUPFAM" id="SSF48452">
    <property type="entry name" value="TPR-like"/>
    <property type="match status" value="1"/>
</dbReference>
<dbReference type="InterPro" id="IPR036249">
    <property type="entry name" value="Thioredoxin-like_sf"/>
</dbReference>
<dbReference type="CDD" id="cd02956">
    <property type="entry name" value="ybbN"/>
    <property type="match status" value="1"/>
</dbReference>
<evidence type="ECO:0000256" key="2">
    <source>
        <dbReference type="ARBA" id="ARBA00022448"/>
    </source>
</evidence>
<evidence type="ECO:0000313" key="10">
    <source>
        <dbReference type="EMBL" id="VFK74510.1"/>
    </source>
</evidence>
<evidence type="ECO:0000259" key="7">
    <source>
        <dbReference type="PROSITE" id="PS51352"/>
    </source>
</evidence>
<dbReference type="Pfam" id="PF14561">
    <property type="entry name" value="TPR_20"/>
    <property type="match status" value="1"/>
</dbReference>
<dbReference type="GO" id="GO:0005737">
    <property type="term" value="C:cytoplasm"/>
    <property type="evidence" value="ECO:0007669"/>
    <property type="project" value="TreeGrafter"/>
</dbReference>
<evidence type="ECO:0000256" key="4">
    <source>
        <dbReference type="ARBA" id="ARBA00023157"/>
    </source>
</evidence>
<evidence type="ECO:0000256" key="1">
    <source>
        <dbReference type="ARBA" id="ARBA00008987"/>
    </source>
</evidence>
<dbReference type="AlphaFoldDB" id="A0A451B892"/>
<comment type="similarity">
    <text evidence="1">Belongs to the thioredoxin family.</text>
</comment>
<organism evidence="10">
    <name type="scientific">Candidatus Kentrum sp. MB</name>
    <dbReference type="NCBI Taxonomy" id="2138164"/>
    <lineage>
        <taxon>Bacteria</taxon>
        <taxon>Pseudomonadati</taxon>
        <taxon>Pseudomonadota</taxon>
        <taxon>Gammaproteobacteria</taxon>
        <taxon>Candidatus Kentrum</taxon>
    </lineage>
</organism>
<evidence type="ECO:0000256" key="3">
    <source>
        <dbReference type="ARBA" id="ARBA00022982"/>
    </source>
</evidence>
<dbReference type="EMBL" id="CAADFQ010000005">
    <property type="protein sequence ID" value="VFK27998.1"/>
    <property type="molecule type" value="Genomic_DNA"/>
</dbReference>
<dbReference type="Pfam" id="PF00085">
    <property type="entry name" value="Thioredoxin"/>
    <property type="match status" value="1"/>
</dbReference>
<dbReference type="InterPro" id="IPR013766">
    <property type="entry name" value="Thioredoxin_domain"/>
</dbReference>
<dbReference type="EMBL" id="CAADGH010000005">
    <property type="protein sequence ID" value="VFK74510.1"/>
    <property type="molecule type" value="Genomic_DNA"/>
</dbReference>
<dbReference type="PRINTS" id="PR00421">
    <property type="entry name" value="THIOREDOXIN"/>
</dbReference>